<dbReference type="GO" id="GO:0005829">
    <property type="term" value="C:cytosol"/>
    <property type="evidence" value="ECO:0007669"/>
    <property type="project" value="TreeGrafter"/>
</dbReference>
<dbReference type="STRING" id="29321.AAV33_08320"/>
<dbReference type="Proteomes" id="UP000006078">
    <property type="component" value="Unassembled WGS sequence"/>
</dbReference>
<evidence type="ECO:0000256" key="1">
    <source>
        <dbReference type="HAMAP-Rule" id="MF_01187"/>
    </source>
</evidence>
<protein>
    <recommendedName>
        <fullName evidence="1">UPF0434 protein BN46_0739</fullName>
    </recommendedName>
</protein>
<name>I7JW13_9CORY</name>
<reference evidence="3 4" key="2">
    <citation type="submission" date="2012-08" db="EMBL/GenBank/DDBJ databases">
        <title>The Genome Sequence of Turicella otitidis ATCC 51513.</title>
        <authorList>
            <consortium name="The Broad Institute Genome Sequencing Platform"/>
            <person name="Earl A."/>
            <person name="Ward D."/>
            <person name="Feldgarden M."/>
            <person name="Gevers D."/>
            <person name="Huys G."/>
            <person name="Walker B."/>
            <person name="Young S.K."/>
            <person name="Zeng Q."/>
            <person name="Gargeya S."/>
            <person name="Fitzgerald M."/>
            <person name="Haas B."/>
            <person name="Abouelleil A."/>
            <person name="Alvarado L."/>
            <person name="Arachchi H.M."/>
            <person name="Berlin A.M."/>
            <person name="Chapman S.B."/>
            <person name="Goldberg J."/>
            <person name="Griggs A."/>
            <person name="Gujja S."/>
            <person name="Hansen M."/>
            <person name="Howarth C."/>
            <person name="Imamovic A."/>
            <person name="Larimer J."/>
            <person name="McCowen C."/>
            <person name="Montmayeur A."/>
            <person name="Murphy C."/>
            <person name="Neiman D."/>
            <person name="Pearson M."/>
            <person name="Priest M."/>
            <person name="Roberts A."/>
            <person name="Saif S."/>
            <person name="Shea T."/>
            <person name="Sisk P."/>
            <person name="Sykes S."/>
            <person name="Wortman J."/>
            <person name="Nusbaum C."/>
            <person name="Birren B."/>
        </authorList>
    </citation>
    <scope>NUCLEOTIDE SEQUENCE [LARGE SCALE GENOMIC DNA]</scope>
    <source>
        <strain evidence="3 4">ATCC 51513</strain>
    </source>
</reference>
<dbReference type="eggNOG" id="COG2835">
    <property type="taxonomic scope" value="Bacteria"/>
</dbReference>
<dbReference type="PANTHER" id="PTHR33505">
    <property type="entry name" value="ZGC:162634"/>
    <property type="match status" value="1"/>
</dbReference>
<reference evidence="2 5" key="1">
    <citation type="journal article" date="2012" name="J. Bacteriol.">
        <title>Draft Genome Sequence of Turicella otitidis ATCC 51513, Isolated from Middle Ear Fluid from a Child with Otitis Media.</title>
        <authorList>
            <person name="Brinkrolf K."/>
            <person name="Schneider J."/>
            <person name="Knecht M."/>
            <person name="Ruckert C."/>
            <person name="Tauch A."/>
        </authorList>
    </citation>
    <scope>NUCLEOTIDE SEQUENCE [LARGE SCALE GENOMIC DNA]</scope>
    <source>
        <strain evidence="2 5">ATCC 51513</strain>
    </source>
</reference>
<keyword evidence="4" id="KW-1185">Reference proteome</keyword>
<accession>I7JW13</accession>
<dbReference type="HAMAP" id="MF_01187">
    <property type="entry name" value="UPF0434"/>
    <property type="match status" value="1"/>
</dbReference>
<evidence type="ECO:0000313" key="5">
    <source>
        <dbReference type="Proteomes" id="UP000011016"/>
    </source>
</evidence>
<dbReference type="EMBL" id="AHAE01000036">
    <property type="protein sequence ID" value="EJZ82247.1"/>
    <property type="molecule type" value="Genomic_DNA"/>
</dbReference>
<dbReference type="HOGENOM" id="CLU_155659_1_1_11"/>
<dbReference type="PATRIC" id="fig|883169.3.peg.735"/>
<organism evidence="2 5">
    <name type="scientific">Corynebacterium otitidis ATCC 51513</name>
    <dbReference type="NCBI Taxonomy" id="883169"/>
    <lineage>
        <taxon>Bacteria</taxon>
        <taxon>Bacillati</taxon>
        <taxon>Actinomycetota</taxon>
        <taxon>Actinomycetes</taxon>
        <taxon>Mycobacteriales</taxon>
        <taxon>Corynebacteriaceae</taxon>
        <taxon>Corynebacterium</taxon>
    </lineage>
</organism>
<dbReference type="EMBL" id="CAJZ01000106">
    <property type="protein sequence ID" value="CCI83471.1"/>
    <property type="molecule type" value="Genomic_DNA"/>
</dbReference>
<evidence type="ECO:0000313" key="3">
    <source>
        <dbReference type="EMBL" id="EJZ82247.1"/>
    </source>
</evidence>
<dbReference type="Proteomes" id="UP000011016">
    <property type="component" value="Unassembled WGS sequence"/>
</dbReference>
<dbReference type="OrthoDB" id="9812205at2"/>
<gene>
    <name evidence="2" type="ORF">BN46_0739</name>
    <name evidence="3" type="ORF">HMPREF9719_00768</name>
</gene>
<dbReference type="InterPro" id="IPR005651">
    <property type="entry name" value="Trm112-like"/>
</dbReference>
<proteinExistence type="inferred from homology"/>
<comment type="caution">
    <text evidence="2">The sequence shown here is derived from an EMBL/GenBank/DDBJ whole genome shotgun (WGS) entry which is preliminary data.</text>
</comment>
<sequence length="63" mass="6989">MSLDPRLVDLLVCPKDHGQLTYLKDEGVLVNERLGIAYRIEDDIPVMLPEEAIDWPPAGGDAD</sequence>
<dbReference type="Gene3D" id="2.20.25.10">
    <property type="match status" value="1"/>
</dbReference>
<dbReference type="AlphaFoldDB" id="I7JW13"/>
<evidence type="ECO:0000313" key="2">
    <source>
        <dbReference type="EMBL" id="CCI83471.1"/>
    </source>
</evidence>
<dbReference type="PANTHER" id="PTHR33505:SF4">
    <property type="entry name" value="PROTEIN PREY, MITOCHONDRIAL"/>
    <property type="match status" value="1"/>
</dbReference>
<evidence type="ECO:0000313" key="4">
    <source>
        <dbReference type="Proteomes" id="UP000006078"/>
    </source>
</evidence>
<comment type="similarity">
    <text evidence="1">Belongs to the UPF0434 family.</text>
</comment>
<dbReference type="SUPFAM" id="SSF158997">
    <property type="entry name" value="Trm112p-like"/>
    <property type="match status" value="1"/>
</dbReference>
<dbReference type="Pfam" id="PF03966">
    <property type="entry name" value="Trm112p"/>
    <property type="match status" value="1"/>
</dbReference>
<dbReference type="RefSeq" id="WP_004600658.1">
    <property type="nucleotide sequence ID" value="NZ_HF541866.1"/>
</dbReference>